<name>A0A2R7YVE4_9ACTN</name>
<reference evidence="2 3" key="1">
    <citation type="submission" date="2018-03" db="EMBL/GenBank/DDBJ databases">
        <authorList>
            <person name="Keele B.F."/>
        </authorList>
    </citation>
    <scope>NUCLEOTIDE SEQUENCE [LARGE SCALE GENOMIC DNA]</scope>
    <source>
        <strain evidence="2 3">IB-3</strain>
    </source>
</reference>
<proteinExistence type="predicted"/>
<feature type="domain" description="GH16" evidence="1">
    <location>
        <begin position="228"/>
        <end position="450"/>
    </location>
</feature>
<comment type="caution">
    <text evidence="2">The sequence shown here is derived from an EMBL/GenBank/DDBJ whole genome shotgun (WGS) entry which is preliminary data.</text>
</comment>
<dbReference type="SUPFAM" id="SSF49899">
    <property type="entry name" value="Concanavalin A-like lectins/glucanases"/>
    <property type="match status" value="1"/>
</dbReference>
<dbReference type="Gene3D" id="2.60.120.200">
    <property type="match status" value="1"/>
</dbReference>
<dbReference type="PROSITE" id="PS51762">
    <property type="entry name" value="GH16_2"/>
    <property type="match status" value="1"/>
</dbReference>
<dbReference type="AlphaFoldDB" id="A0A2R7YVE4"/>
<accession>A0A2R7YVE4</accession>
<dbReference type="InterPro" id="IPR013320">
    <property type="entry name" value="ConA-like_dom_sf"/>
</dbReference>
<dbReference type="GO" id="GO:0004553">
    <property type="term" value="F:hydrolase activity, hydrolyzing O-glycosyl compounds"/>
    <property type="evidence" value="ECO:0007669"/>
    <property type="project" value="InterPro"/>
</dbReference>
<sequence length="469" mass="50172">MSGVRTITMQQHMNRPGDQWFAVRGFTGTTAADGSFSFAFPAPAARGIRFRVVARKAKRLVATAPVVFNAKSQDLTLWVAGPDPSGRAHGSAVAGEPFTIAVDTTPDLFRRPETIGLPVFAGRPLTLQRRISGDSWETLATSTVQADGMGWFPGITASAGTVVYRVRQEEIVSGANRIGWMQTFPTYVTVREPGAPTTVAGLLGRPHRPVAARPDARVSGAASATASSRFGWYPSLWDYSWEAGQSLTSPPDVGSVRTGTWSDYADGGGRVSRQNGGLYLDSQRNNGGGAGDFGTTRATLVGAARPYGRWETRLRLRSAEANATDFRVRVELVPENPADNACGRRTITLAEVAAHSGTMRYGARMDTTEWSATRQVPSLIHSSPALAVEVAPDHITWFFDGVAIGSVKSGDAVSDVPMTLRFSLVGDQVTERNQTGIVSDWQRGFPLTSGKQVVAKTRLAAAPLTACES</sequence>
<dbReference type="EMBL" id="PYXZ01000006">
    <property type="protein sequence ID" value="PUA80342.1"/>
    <property type="molecule type" value="Genomic_DNA"/>
</dbReference>
<keyword evidence="3" id="KW-1185">Reference proteome</keyword>
<evidence type="ECO:0000313" key="2">
    <source>
        <dbReference type="EMBL" id="PUA80342.1"/>
    </source>
</evidence>
<dbReference type="Proteomes" id="UP000244867">
    <property type="component" value="Unassembled WGS sequence"/>
</dbReference>
<protein>
    <recommendedName>
        <fullName evidence="1">GH16 domain-containing protein</fullName>
    </recommendedName>
</protein>
<dbReference type="InterPro" id="IPR000757">
    <property type="entry name" value="Beta-glucanase-like"/>
</dbReference>
<organism evidence="2 3">
    <name type="scientific">Nocardioides currus</name>
    <dbReference type="NCBI Taxonomy" id="2133958"/>
    <lineage>
        <taxon>Bacteria</taxon>
        <taxon>Bacillati</taxon>
        <taxon>Actinomycetota</taxon>
        <taxon>Actinomycetes</taxon>
        <taxon>Propionibacteriales</taxon>
        <taxon>Nocardioidaceae</taxon>
        <taxon>Nocardioides</taxon>
    </lineage>
</organism>
<evidence type="ECO:0000313" key="3">
    <source>
        <dbReference type="Proteomes" id="UP000244867"/>
    </source>
</evidence>
<dbReference type="GO" id="GO:0005975">
    <property type="term" value="P:carbohydrate metabolic process"/>
    <property type="evidence" value="ECO:0007669"/>
    <property type="project" value="InterPro"/>
</dbReference>
<gene>
    <name evidence="2" type="ORF">C7S10_14525</name>
</gene>
<evidence type="ECO:0000259" key="1">
    <source>
        <dbReference type="PROSITE" id="PS51762"/>
    </source>
</evidence>